<feature type="compositionally biased region" description="Low complexity" evidence="1">
    <location>
        <begin position="42"/>
        <end position="54"/>
    </location>
</feature>
<evidence type="ECO:0000313" key="3">
    <source>
        <dbReference type="EMBL" id="SEN80831.1"/>
    </source>
</evidence>
<accession>A0A1H8JJV7</accession>
<proteinExistence type="predicted"/>
<dbReference type="Proteomes" id="UP000181951">
    <property type="component" value="Unassembled WGS sequence"/>
</dbReference>
<evidence type="ECO:0000256" key="1">
    <source>
        <dbReference type="SAM" id="MobiDB-lite"/>
    </source>
</evidence>
<keyword evidence="2" id="KW-0812">Transmembrane</keyword>
<feature type="transmembrane region" description="Helical" evidence="2">
    <location>
        <begin position="81"/>
        <end position="99"/>
    </location>
</feature>
<gene>
    <name evidence="3" type="ORF">SAMN05216267_1010153</name>
</gene>
<keyword evidence="4" id="KW-1185">Reference proteome</keyword>
<dbReference type="AlphaFoldDB" id="A0A1H8JJV7"/>
<keyword evidence="2" id="KW-1133">Transmembrane helix</keyword>
<dbReference type="InterPro" id="IPR021401">
    <property type="entry name" value="DUF3040"/>
</dbReference>
<dbReference type="STRING" id="310780.SAMN05216267_1010153"/>
<evidence type="ECO:0008006" key="5">
    <source>
        <dbReference type="Google" id="ProtNLM"/>
    </source>
</evidence>
<dbReference type="Pfam" id="PF11239">
    <property type="entry name" value="DUF3040"/>
    <property type="match status" value="1"/>
</dbReference>
<protein>
    <recommendedName>
        <fullName evidence="5">DUF3040 domain-containing protein</fullName>
    </recommendedName>
</protein>
<dbReference type="OrthoDB" id="4339159at2"/>
<dbReference type="RefSeq" id="WP_075016797.1">
    <property type="nucleotide sequence ID" value="NZ_FODD01000010.1"/>
</dbReference>
<name>A0A1H8JJV7_9ACTN</name>
<feature type="transmembrane region" description="Helical" evidence="2">
    <location>
        <begin position="105"/>
        <end position="126"/>
    </location>
</feature>
<organism evidence="3 4">
    <name type="scientific">Actinacidiphila rubida</name>
    <dbReference type="NCBI Taxonomy" id="310780"/>
    <lineage>
        <taxon>Bacteria</taxon>
        <taxon>Bacillati</taxon>
        <taxon>Actinomycetota</taxon>
        <taxon>Actinomycetes</taxon>
        <taxon>Kitasatosporales</taxon>
        <taxon>Streptomycetaceae</taxon>
        <taxon>Actinacidiphila</taxon>
    </lineage>
</organism>
<feature type="region of interest" description="Disordered" evidence="1">
    <location>
        <begin position="32"/>
        <end position="77"/>
    </location>
</feature>
<evidence type="ECO:0000313" key="4">
    <source>
        <dbReference type="Proteomes" id="UP000181951"/>
    </source>
</evidence>
<dbReference type="EMBL" id="FODD01000010">
    <property type="protein sequence ID" value="SEN80831.1"/>
    <property type="molecule type" value="Genomic_DNA"/>
</dbReference>
<evidence type="ECO:0000256" key="2">
    <source>
        <dbReference type="SAM" id="Phobius"/>
    </source>
</evidence>
<reference evidence="3 4" key="1">
    <citation type="submission" date="2016-10" db="EMBL/GenBank/DDBJ databases">
        <authorList>
            <person name="de Groot N.N."/>
        </authorList>
    </citation>
    <scope>NUCLEOTIDE SEQUENCE [LARGE SCALE GENOMIC DNA]</scope>
    <source>
        <strain evidence="3 4">CGMCC 4.2026</strain>
    </source>
</reference>
<sequence>MDLTVRERKVLADMERALTQEDPHLARQLARMRLTHRREARPAPAEEAPPTGADATEHAAERAAAPDGTGDDEPGAAGRRVAKGFLALALVLFVVSVVTASPETLYAAGTAALVSAAACLGARSAARRE</sequence>
<keyword evidence="2" id="KW-0472">Membrane</keyword>